<dbReference type="Proteomes" id="UP000663829">
    <property type="component" value="Unassembled WGS sequence"/>
</dbReference>
<organism evidence="3 6">
    <name type="scientific">Didymodactylos carnosus</name>
    <dbReference type="NCBI Taxonomy" id="1234261"/>
    <lineage>
        <taxon>Eukaryota</taxon>
        <taxon>Metazoa</taxon>
        <taxon>Spiralia</taxon>
        <taxon>Gnathifera</taxon>
        <taxon>Rotifera</taxon>
        <taxon>Eurotatoria</taxon>
        <taxon>Bdelloidea</taxon>
        <taxon>Philodinida</taxon>
        <taxon>Philodinidae</taxon>
        <taxon>Didymodactylos</taxon>
    </lineage>
</organism>
<evidence type="ECO:0000313" key="5">
    <source>
        <dbReference type="EMBL" id="CAF4171068.1"/>
    </source>
</evidence>
<evidence type="ECO:0000313" key="4">
    <source>
        <dbReference type="EMBL" id="CAF3797471.1"/>
    </source>
</evidence>
<name>A0A815F1V6_9BILA</name>
<dbReference type="EMBL" id="CAJNOK010007259">
    <property type="protein sequence ID" value="CAF1029092.1"/>
    <property type="molecule type" value="Genomic_DNA"/>
</dbReference>
<dbReference type="Proteomes" id="UP000682733">
    <property type="component" value="Unassembled WGS sequence"/>
</dbReference>
<proteinExistence type="predicted"/>
<accession>A0A815F1V6</accession>
<dbReference type="EMBL" id="CAJNOQ010013518">
    <property type="protein sequence ID" value="CAF1323198.1"/>
    <property type="molecule type" value="Genomic_DNA"/>
</dbReference>
<feature type="region of interest" description="Disordered" evidence="1">
    <location>
        <begin position="1"/>
        <end position="48"/>
    </location>
</feature>
<gene>
    <name evidence="3" type="ORF">GPM918_LOCUS29575</name>
    <name evidence="2" type="ORF">OVA965_LOCUS15895</name>
    <name evidence="5" type="ORF">SRO942_LOCUS30164</name>
    <name evidence="4" type="ORF">TMI583_LOCUS15904</name>
</gene>
<protein>
    <submittedName>
        <fullName evidence="3">Uncharacterized protein</fullName>
    </submittedName>
</protein>
<reference evidence="3" key="1">
    <citation type="submission" date="2021-02" db="EMBL/GenBank/DDBJ databases">
        <authorList>
            <person name="Nowell W R."/>
        </authorList>
    </citation>
    <scope>NUCLEOTIDE SEQUENCE</scope>
</reference>
<feature type="compositionally biased region" description="Acidic residues" evidence="1">
    <location>
        <begin position="1"/>
        <end position="10"/>
    </location>
</feature>
<evidence type="ECO:0000313" key="3">
    <source>
        <dbReference type="EMBL" id="CAF1323198.1"/>
    </source>
</evidence>
<dbReference type="AlphaFoldDB" id="A0A815F1V6"/>
<evidence type="ECO:0000256" key="1">
    <source>
        <dbReference type="SAM" id="MobiDB-lite"/>
    </source>
</evidence>
<keyword evidence="6" id="KW-1185">Reference proteome</keyword>
<comment type="caution">
    <text evidence="3">The sequence shown here is derived from an EMBL/GenBank/DDBJ whole genome shotgun (WGS) entry which is preliminary data.</text>
</comment>
<dbReference type="OrthoDB" id="5876240at2759"/>
<dbReference type="EMBL" id="CAJOBC010048940">
    <property type="protein sequence ID" value="CAF4171068.1"/>
    <property type="molecule type" value="Genomic_DNA"/>
</dbReference>
<evidence type="ECO:0000313" key="2">
    <source>
        <dbReference type="EMBL" id="CAF1029092.1"/>
    </source>
</evidence>
<dbReference type="EMBL" id="CAJOBA010007270">
    <property type="protein sequence ID" value="CAF3797471.1"/>
    <property type="molecule type" value="Genomic_DNA"/>
</dbReference>
<dbReference type="Proteomes" id="UP000677228">
    <property type="component" value="Unassembled WGS sequence"/>
</dbReference>
<evidence type="ECO:0000313" key="6">
    <source>
        <dbReference type="Proteomes" id="UP000663829"/>
    </source>
</evidence>
<sequence length="173" mass="19974">MLFEEIDTEESTSSLSEVSSLDDDLDGMHLESGSSVEEMSDDEMDSSSWNEIKSESYAEFMENRGLVEEVASLTEDNTIDLIDCYRHFITDEIIDLMSVIAETDRRKQAPAQKEIDKSLLYAMFEHESVQEEIDNRIIDEIQCFIPELARKHTKLLKQIDDYVVEVPEPPEHF</sequence>
<dbReference type="Proteomes" id="UP000681722">
    <property type="component" value="Unassembled WGS sequence"/>
</dbReference>